<organism evidence="1 2">
    <name type="scientific">Strongyloides papillosus</name>
    <name type="common">Intestinal threadworm</name>
    <dbReference type="NCBI Taxonomy" id="174720"/>
    <lineage>
        <taxon>Eukaryota</taxon>
        <taxon>Metazoa</taxon>
        <taxon>Ecdysozoa</taxon>
        <taxon>Nematoda</taxon>
        <taxon>Chromadorea</taxon>
        <taxon>Rhabditida</taxon>
        <taxon>Tylenchina</taxon>
        <taxon>Panagrolaimomorpha</taxon>
        <taxon>Strongyloidoidea</taxon>
        <taxon>Strongyloididae</taxon>
        <taxon>Strongyloides</taxon>
    </lineage>
</organism>
<protein>
    <submittedName>
        <fullName evidence="2">Ribosomal protein L17</fullName>
    </submittedName>
</protein>
<evidence type="ECO:0000313" key="1">
    <source>
        <dbReference type="Proteomes" id="UP000046392"/>
    </source>
</evidence>
<dbReference type="InterPro" id="IPR036397">
    <property type="entry name" value="RNaseH_sf"/>
</dbReference>
<dbReference type="WBParaSite" id="SPAL_0000581900.1">
    <property type="protein sequence ID" value="SPAL_0000581900.1"/>
    <property type="gene ID" value="SPAL_0000581900"/>
</dbReference>
<dbReference type="Proteomes" id="UP000046392">
    <property type="component" value="Unplaced"/>
</dbReference>
<dbReference type="Gene3D" id="3.30.420.10">
    <property type="entry name" value="Ribonuclease H-like superfamily/Ribonuclease H"/>
    <property type="match status" value="1"/>
</dbReference>
<dbReference type="GO" id="GO:0003676">
    <property type="term" value="F:nucleic acid binding"/>
    <property type="evidence" value="ECO:0007669"/>
    <property type="project" value="InterPro"/>
</dbReference>
<sequence length="124" mass="14100">MSFLRRNGKRTINAKCDVVKVINKVKQVTLCHVFLRRLVTTFGRPKILLADLQPSFNAKRYAKFINNLAIRLVINKAEGNRGTGTLIKRVSRNLTESLAKMNIMAKKIFLKQNSLFFGDSITGF</sequence>
<accession>A0A0N5BIN9</accession>
<keyword evidence="1" id="KW-1185">Reference proteome</keyword>
<proteinExistence type="predicted"/>
<dbReference type="AlphaFoldDB" id="A0A0N5BIN9"/>
<name>A0A0N5BIN9_STREA</name>
<evidence type="ECO:0000313" key="2">
    <source>
        <dbReference type="WBParaSite" id="SPAL_0000581900.1"/>
    </source>
</evidence>
<reference evidence="2" key="1">
    <citation type="submission" date="2017-02" db="UniProtKB">
        <authorList>
            <consortium name="WormBaseParasite"/>
        </authorList>
    </citation>
    <scope>IDENTIFICATION</scope>
</reference>